<sequence>MFHQPVALDEDAHRPARGRRHFAHCLAGASSALKVSYAPYGHCLISFLPRGHVKLARPRWRIIASSCRNLNRRIGKRATERAKSFLKGWSVEDKVSLATAMGWSNGPFVGNTVVYALLFFSALHTRSTYLPLLSTHFEAVRPAVWSALPSFLVLFVAHHTPSHYSCPYVSQARSAGAISCPLSLLSLAPSRALAQVHLVPS</sequence>
<dbReference type="InParanoid" id="A0A165BPT1"/>
<gene>
    <name evidence="1" type="ORF">EXIGLDRAFT_731951</name>
</gene>
<dbReference type="Proteomes" id="UP000077266">
    <property type="component" value="Unassembled WGS sequence"/>
</dbReference>
<name>A0A165BPT1_EXIGL</name>
<protein>
    <submittedName>
        <fullName evidence="1">Uncharacterized protein</fullName>
    </submittedName>
</protein>
<dbReference type="EMBL" id="KV426426">
    <property type="protein sequence ID" value="KZV81031.1"/>
    <property type="molecule type" value="Genomic_DNA"/>
</dbReference>
<dbReference type="AlphaFoldDB" id="A0A165BPT1"/>
<evidence type="ECO:0000313" key="2">
    <source>
        <dbReference type="Proteomes" id="UP000077266"/>
    </source>
</evidence>
<accession>A0A165BPT1</accession>
<reference evidence="1 2" key="1">
    <citation type="journal article" date="2016" name="Mol. Biol. Evol.">
        <title>Comparative Genomics of Early-Diverging Mushroom-Forming Fungi Provides Insights into the Origins of Lignocellulose Decay Capabilities.</title>
        <authorList>
            <person name="Nagy L.G."/>
            <person name="Riley R."/>
            <person name="Tritt A."/>
            <person name="Adam C."/>
            <person name="Daum C."/>
            <person name="Floudas D."/>
            <person name="Sun H."/>
            <person name="Yadav J.S."/>
            <person name="Pangilinan J."/>
            <person name="Larsson K.H."/>
            <person name="Matsuura K."/>
            <person name="Barry K."/>
            <person name="Labutti K."/>
            <person name="Kuo R."/>
            <person name="Ohm R.A."/>
            <person name="Bhattacharya S.S."/>
            <person name="Shirouzu T."/>
            <person name="Yoshinaga Y."/>
            <person name="Martin F.M."/>
            <person name="Grigoriev I.V."/>
            <person name="Hibbett D.S."/>
        </authorList>
    </citation>
    <scope>NUCLEOTIDE SEQUENCE [LARGE SCALE GENOMIC DNA]</scope>
    <source>
        <strain evidence="1 2">HHB12029</strain>
    </source>
</reference>
<keyword evidence="2" id="KW-1185">Reference proteome</keyword>
<organism evidence="1 2">
    <name type="scientific">Exidia glandulosa HHB12029</name>
    <dbReference type="NCBI Taxonomy" id="1314781"/>
    <lineage>
        <taxon>Eukaryota</taxon>
        <taxon>Fungi</taxon>
        <taxon>Dikarya</taxon>
        <taxon>Basidiomycota</taxon>
        <taxon>Agaricomycotina</taxon>
        <taxon>Agaricomycetes</taxon>
        <taxon>Auriculariales</taxon>
        <taxon>Exidiaceae</taxon>
        <taxon>Exidia</taxon>
    </lineage>
</organism>
<evidence type="ECO:0000313" key="1">
    <source>
        <dbReference type="EMBL" id="KZV81031.1"/>
    </source>
</evidence>
<proteinExistence type="predicted"/>